<protein>
    <submittedName>
        <fullName evidence="1">Unannotated protein</fullName>
    </submittedName>
</protein>
<sequence>MALVALTDLSIHCVDVTEEESAPFKLRVSPLVIAGALVSFPFESVVLAEAVVAVVDSIDLVLVGEFPP</sequence>
<evidence type="ECO:0000313" key="1">
    <source>
        <dbReference type="EMBL" id="CAB4340522.1"/>
    </source>
</evidence>
<reference evidence="1" key="1">
    <citation type="submission" date="2020-05" db="EMBL/GenBank/DDBJ databases">
        <authorList>
            <person name="Chiriac C."/>
            <person name="Salcher M."/>
            <person name="Ghai R."/>
            <person name="Kavagutti S V."/>
        </authorList>
    </citation>
    <scope>NUCLEOTIDE SEQUENCE</scope>
</reference>
<dbReference type="AlphaFoldDB" id="A0A6J5ZH10"/>
<organism evidence="1">
    <name type="scientific">freshwater metagenome</name>
    <dbReference type="NCBI Taxonomy" id="449393"/>
    <lineage>
        <taxon>unclassified sequences</taxon>
        <taxon>metagenomes</taxon>
        <taxon>ecological metagenomes</taxon>
    </lineage>
</organism>
<gene>
    <name evidence="1" type="ORF">UFOPK3574_00884</name>
</gene>
<dbReference type="EMBL" id="CAESAF010000107">
    <property type="protein sequence ID" value="CAB4340522.1"/>
    <property type="molecule type" value="Genomic_DNA"/>
</dbReference>
<accession>A0A6J5ZH10</accession>
<proteinExistence type="predicted"/>
<name>A0A6J5ZH10_9ZZZZ</name>